<keyword evidence="3 5" id="KW-0732">Signal</keyword>
<feature type="binding site" evidence="5">
    <location>
        <position position="221"/>
    </location>
    <ligand>
        <name>Mo-molybdopterin</name>
        <dbReference type="ChEBI" id="CHEBI:71302"/>
    </ligand>
</feature>
<feature type="binding site" evidence="5">
    <location>
        <position position="173"/>
    </location>
    <ligand>
        <name>Mo-molybdopterin</name>
        <dbReference type="ChEBI" id="CHEBI:71302"/>
    </ligand>
</feature>
<dbReference type="EMBL" id="BMXY01000001">
    <property type="protein sequence ID" value="GGZ55929.1"/>
    <property type="molecule type" value="Genomic_DNA"/>
</dbReference>
<proteinExistence type="inferred from homology"/>
<evidence type="ECO:0000313" key="8">
    <source>
        <dbReference type="Proteomes" id="UP000643403"/>
    </source>
</evidence>
<keyword evidence="4 5" id="KW-0560">Oxidoreductase</keyword>
<feature type="binding site" evidence="5">
    <location>
        <begin position="83"/>
        <end position="84"/>
    </location>
    <ligand>
        <name>Mo-molybdopterin</name>
        <dbReference type="ChEBI" id="CHEBI:71302"/>
    </ligand>
</feature>
<feature type="binding site" evidence="5">
    <location>
        <position position="80"/>
    </location>
    <ligand>
        <name>Mo-molybdopterin</name>
        <dbReference type="ChEBI" id="CHEBI:71302"/>
    </ligand>
</feature>
<dbReference type="PANTHER" id="PTHR43032:SF3">
    <property type="entry name" value="PROTEIN-METHIONINE-SULFOXIDE REDUCTASE CATALYTIC SUBUNIT MSRP"/>
    <property type="match status" value="1"/>
</dbReference>
<feature type="binding site" evidence="5">
    <location>
        <position position="138"/>
    </location>
    <ligand>
        <name>Mo-molybdopterin</name>
        <dbReference type="ChEBI" id="CHEBI:71302"/>
    </ligand>
    <ligandPart>
        <name>Mo</name>
        <dbReference type="ChEBI" id="CHEBI:28685"/>
    </ligandPart>
</feature>
<keyword evidence="2 5" id="KW-0479">Metal-binding</keyword>
<comment type="cofactor">
    <cofactor evidence="5">
        <name>Mo-molybdopterin</name>
        <dbReference type="ChEBI" id="CHEBI:71302"/>
    </cofactor>
    <text evidence="5">Binds 1 Mo-molybdopterin (Mo-MPT) cofactor per subunit.</text>
</comment>
<evidence type="ECO:0000259" key="6">
    <source>
        <dbReference type="Pfam" id="PF00174"/>
    </source>
</evidence>
<feature type="domain" description="Oxidoreductase molybdopterin-binding" evidence="6">
    <location>
        <begin position="100"/>
        <end position="251"/>
    </location>
</feature>
<accession>A0ABQ3BVG7</accession>
<comment type="subunit">
    <text evidence="5">Heterodimer of a catalytic subunit (MsrP) and a heme-binding subunit (MsrQ).</text>
</comment>
<dbReference type="EC" id="1.8.5.-" evidence="5"/>
<dbReference type="RefSeq" id="WP_189446948.1">
    <property type="nucleotide sequence ID" value="NZ_BMXY01000001.1"/>
</dbReference>
<dbReference type="Proteomes" id="UP000643403">
    <property type="component" value="Unassembled WGS sequence"/>
</dbReference>
<dbReference type="PANTHER" id="PTHR43032">
    <property type="entry name" value="PROTEIN-METHIONINE-SULFOXIDE REDUCTASE"/>
    <property type="match status" value="1"/>
</dbReference>
<feature type="binding site" evidence="5">
    <location>
        <begin position="237"/>
        <end position="239"/>
    </location>
    <ligand>
        <name>Mo-molybdopterin</name>
        <dbReference type="ChEBI" id="CHEBI:71302"/>
    </ligand>
</feature>
<protein>
    <recommendedName>
        <fullName evidence="5">Protein-methionine-sulfoxide reductase catalytic subunit MsrP</fullName>
        <ecNumber evidence="5">1.8.5.-</ecNumber>
    </recommendedName>
</protein>
<comment type="similarity">
    <text evidence="5">Belongs to the MsrP family.</text>
</comment>
<comment type="caution">
    <text evidence="7">The sequence shown here is derived from an EMBL/GenBank/DDBJ whole genome shotgun (WGS) entry which is preliminary data.</text>
</comment>
<dbReference type="Pfam" id="PF00174">
    <property type="entry name" value="Oxidored_molyb"/>
    <property type="match status" value="1"/>
</dbReference>
<reference evidence="8" key="1">
    <citation type="journal article" date="2019" name="Int. J. Syst. Evol. Microbiol.">
        <title>The Global Catalogue of Microorganisms (GCM) 10K type strain sequencing project: providing services to taxonomists for standard genome sequencing and annotation.</title>
        <authorList>
            <consortium name="The Broad Institute Genomics Platform"/>
            <consortium name="The Broad Institute Genome Sequencing Center for Infectious Disease"/>
            <person name="Wu L."/>
            <person name="Ma J."/>
        </authorList>
    </citation>
    <scope>NUCLEOTIDE SEQUENCE [LARGE SCALE GENOMIC DNA]</scope>
    <source>
        <strain evidence="8">KCTC 22558</strain>
    </source>
</reference>
<evidence type="ECO:0000256" key="3">
    <source>
        <dbReference type="ARBA" id="ARBA00022729"/>
    </source>
</evidence>
<dbReference type="NCBIfam" id="NF003767">
    <property type="entry name" value="PRK05363.1"/>
    <property type="match status" value="1"/>
</dbReference>
<name>A0ABQ3BVG7_9GAMM</name>
<comment type="catalytic activity">
    <reaction evidence="5">
        <text>L-methionyl-[protein] + a quinone + H2O = L-methionyl-(S)-S-oxide-[protein] + a quinol</text>
        <dbReference type="Rhea" id="RHEA:51292"/>
        <dbReference type="Rhea" id="RHEA-COMP:12313"/>
        <dbReference type="Rhea" id="RHEA-COMP:12315"/>
        <dbReference type="ChEBI" id="CHEBI:15377"/>
        <dbReference type="ChEBI" id="CHEBI:16044"/>
        <dbReference type="ChEBI" id="CHEBI:24646"/>
        <dbReference type="ChEBI" id="CHEBI:44120"/>
        <dbReference type="ChEBI" id="CHEBI:132124"/>
    </reaction>
</comment>
<dbReference type="SUPFAM" id="SSF56524">
    <property type="entry name" value="Oxidoreductase molybdopterin-binding domain"/>
    <property type="match status" value="1"/>
</dbReference>
<gene>
    <name evidence="5 7" type="primary">msrP</name>
    <name evidence="7" type="ORF">GCM10008101_06670</name>
</gene>
<organism evidence="7 8">
    <name type="scientific">Cognatilysobacter xinjiangensis</name>
    <dbReference type="NCBI Taxonomy" id="546892"/>
    <lineage>
        <taxon>Bacteria</taxon>
        <taxon>Pseudomonadati</taxon>
        <taxon>Pseudomonadota</taxon>
        <taxon>Gammaproteobacteria</taxon>
        <taxon>Lysobacterales</taxon>
        <taxon>Lysobacteraceae</taxon>
        <taxon>Cognatilysobacter</taxon>
    </lineage>
</organism>
<evidence type="ECO:0000313" key="7">
    <source>
        <dbReference type="EMBL" id="GGZ55929.1"/>
    </source>
</evidence>
<dbReference type="InterPro" id="IPR022867">
    <property type="entry name" value="MsrP"/>
</dbReference>
<keyword evidence="1 5" id="KW-0500">Molybdenum</keyword>
<evidence type="ECO:0000256" key="4">
    <source>
        <dbReference type="ARBA" id="ARBA00023002"/>
    </source>
</evidence>
<evidence type="ECO:0000256" key="1">
    <source>
        <dbReference type="ARBA" id="ARBA00022505"/>
    </source>
</evidence>
<evidence type="ECO:0000256" key="2">
    <source>
        <dbReference type="ARBA" id="ARBA00022723"/>
    </source>
</evidence>
<dbReference type="HAMAP" id="MF_01206">
    <property type="entry name" value="MsrP"/>
    <property type="match status" value="1"/>
</dbReference>
<feature type="binding site" evidence="5">
    <location>
        <position position="226"/>
    </location>
    <ligand>
        <name>Mo-molybdopterin</name>
        <dbReference type="ChEBI" id="CHEBI:71302"/>
    </ligand>
</feature>
<evidence type="ECO:0000256" key="5">
    <source>
        <dbReference type="HAMAP-Rule" id="MF_01206"/>
    </source>
</evidence>
<dbReference type="InterPro" id="IPR036374">
    <property type="entry name" value="OxRdtase_Mopterin-bd_sf"/>
</dbReference>
<dbReference type="InterPro" id="IPR000572">
    <property type="entry name" value="OxRdtase_Mopterin-bd_dom"/>
</dbReference>
<sequence length="323" mass="36249">MSLRDALRIPAREITDEAVYRDRRRLVAGLVAAPALALSGCADAEPPPAPAAVRVDPARMRSGFTTAETRTTYQDITHYNNFYEFGTGKADPSKAARTLRTTPWTVAVGGECAKPGRIALDDLIRGPTPEERVYRLRCVEGWSMVIPWLGVPLASVLKRFEPTSKAKFVAFTTLADRKQMPGLGYPALDWPYREGLRMDEAMHPLTLLATGIYGKPLLQQNGAPLRLVVPWKYGFKSIKSIVRIDFVEKRPFTSWNDYASNEYGFFSNVNPAVDHPRWSQKTERRIAGTTTRLFADRIATRPFNGYGDQVASLYAGMDLRKWF</sequence>
<dbReference type="Gene3D" id="3.90.420.10">
    <property type="entry name" value="Oxidoreductase, molybdopterin-binding domain"/>
    <property type="match status" value="1"/>
</dbReference>
<comment type="function">
    <text evidence="5">Part of the MsrPQ system that repairs oxidized periplasmic proteins containing methionine sulfoxide residues (Met-O), using respiratory chain electrons. Thus protects these proteins from oxidative-stress damage caused by reactive species of oxygen and chlorine generated by the host defense mechanisms. MsrPQ is essential for the maintenance of envelope integrity under bleach stress, rescuing a wide series of structurally unrelated periplasmic proteins from methionine oxidation. The catalytic subunit MsrP is non-stereospecific, being able to reduce both (R-) and (S-) diastereoisomers of methionine sulfoxide.</text>
</comment>
<comment type="catalytic activity">
    <reaction evidence="5">
        <text>L-methionyl-[protein] + a quinone + H2O = L-methionyl-(R)-S-oxide-[protein] + a quinol</text>
        <dbReference type="Rhea" id="RHEA:51296"/>
        <dbReference type="Rhea" id="RHEA-COMP:12313"/>
        <dbReference type="Rhea" id="RHEA-COMP:12314"/>
        <dbReference type="ChEBI" id="CHEBI:15377"/>
        <dbReference type="ChEBI" id="CHEBI:16044"/>
        <dbReference type="ChEBI" id="CHEBI:24646"/>
        <dbReference type="ChEBI" id="CHEBI:45764"/>
        <dbReference type="ChEBI" id="CHEBI:132124"/>
    </reaction>
</comment>
<keyword evidence="8" id="KW-1185">Reference proteome</keyword>